<reference evidence="1" key="1">
    <citation type="submission" date="2017-12" db="EMBL/GenBank/DDBJ databases">
        <title>Gene loss provides genomic basis for host adaptation in cereal stripe rust fungi.</title>
        <authorList>
            <person name="Xia C."/>
        </authorList>
    </citation>
    <scope>NUCLEOTIDE SEQUENCE [LARGE SCALE GENOMIC DNA]</scope>
    <source>
        <strain evidence="1">93-210</strain>
    </source>
</reference>
<dbReference type="AlphaFoldDB" id="A0A2S4VLV1"/>
<dbReference type="EMBL" id="PKSL01000047">
    <property type="protein sequence ID" value="POW10350.1"/>
    <property type="molecule type" value="Genomic_DNA"/>
</dbReference>
<comment type="caution">
    <text evidence="1">The sequence shown here is derived from an EMBL/GenBank/DDBJ whole genome shotgun (WGS) entry which is preliminary data.</text>
</comment>
<dbReference type="VEuPathDB" id="FungiDB:PSTT_06199"/>
<organism evidence="1 2">
    <name type="scientific">Puccinia striiformis</name>
    <dbReference type="NCBI Taxonomy" id="27350"/>
    <lineage>
        <taxon>Eukaryota</taxon>
        <taxon>Fungi</taxon>
        <taxon>Dikarya</taxon>
        <taxon>Basidiomycota</taxon>
        <taxon>Pucciniomycotina</taxon>
        <taxon>Pucciniomycetes</taxon>
        <taxon>Pucciniales</taxon>
        <taxon>Pucciniaceae</taxon>
        <taxon>Puccinia</taxon>
    </lineage>
</organism>
<name>A0A2S4VLV1_9BASI</name>
<sequence length="30" mass="3557">MTLGFQKQSSLRPSHVIPKISPQSRFRLMW</sequence>
<evidence type="ECO:0000313" key="1">
    <source>
        <dbReference type="EMBL" id="POW10350.1"/>
    </source>
</evidence>
<gene>
    <name evidence="1" type="ORF">PSTT_06199</name>
</gene>
<evidence type="ECO:0000313" key="2">
    <source>
        <dbReference type="Proteomes" id="UP000239156"/>
    </source>
</evidence>
<proteinExistence type="predicted"/>
<dbReference type="Proteomes" id="UP000239156">
    <property type="component" value="Unassembled WGS sequence"/>
</dbReference>
<protein>
    <submittedName>
        <fullName evidence="1">Uncharacterized protein</fullName>
    </submittedName>
</protein>
<accession>A0A2S4VLV1</accession>
<keyword evidence="2" id="KW-1185">Reference proteome</keyword>